<dbReference type="InterPro" id="IPR003251">
    <property type="entry name" value="Rr_diiron-bd_dom"/>
</dbReference>
<feature type="domain" description="Rubrerythrin diiron-binding" evidence="1">
    <location>
        <begin position="23"/>
        <end position="75"/>
    </location>
</feature>
<dbReference type="EMBL" id="QPJY01000002">
    <property type="protein sequence ID" value="RCX31719.1"/>
    <property type="molecule type" value="Genomic_DNA"/>
</dbReference>
<evidence type="ECO:0000259" key="1">
    <source>
        <dbReference type="Pfam" id="PF02915"/>
    </source>
</evidence>
<protein>
    <submittedName>
        <fullName evidence="2">Rubrerythrin</fullName>
    </submittedName>
</protein>
<name>A0A369CCT8_9GAMM</name>
<accession>A0A369CCT8</accession>
<dbReference type="AlphaFoldDB" id="A0A369CCT8"/>
<dbReference type="InterPro" id="IPR012347">
    <property type="entry name" value="Ferritin-like"/>
</dbReference>
<dbReference type="SUPFAM" id="SSF47240">
    <property type="entry name" value="Ferritin-like"/>
    <property type="match status" value="1"/>
</dbReference>
<comment type="caution">
    <text evidence="2">The sequence shown here is derived from an EMBL/GenBank/DDBJ whole genome shotgun (WGS) entry which is preliminary data.</text>
</comment>
<evidence type="ECO:0000313" key="3">
    <source>
        <dbReference type="Proteomes" id="UP000252707"/>
    </source>
</evidence>
<dbReference type="GO" id="GO:0016491">
    <property type="term" value="F:oxidoreductase activity"/>
    <property type="evidence" value="ECO:0007669"/>
    <property type="project" value="InterPro"/>
</dbReference>
<dbReference type="PANTHER" id="PTHR33531:SF7">
    <property type="entry name" value="HYPOTHETICAL MEMBRANE PROTEIN, CONSERVED"/>
    <property type="match status" value="1"/>
</dbReference>
<keyword evidence="3" id="KW-1185">Reference proteome</keyword>
<dbReference type="PANTHER" id="PTHR33531">
    <property type="entry name" value="RUBRERYTHRIN SUBFAMILY"/>
    <property type="match status" value="1"/>
</dbReference>
<dbReference type="GO" id="GO:0046872">
    <property type="term" value="F:metal ion binding"/>
    <property type="evidence" value="ECO:0007669"/>
    <property type="project" value="InterPro"/>
</dbReference>
<dbReference type="Gene3D" id="1.20.1260.10">
    <property type="match status" value="1"/>
</dbReference>
<dbReference type="RefSeq" id="WP_245937195.1">
    <property type="nucleotide sequence ID" value="NZ_QPJY01000002.1"/>
</dbReference>
<dbReference type="Pfam" id="PF02915">
    <property type="entry name" value="Rubrerythrin"/>
    <property type="match status" value="2"/>
</dbReference>
<evidence type="ECO:0000313" key="2">
    <source>
        <dbReference type="EMBL" id="RCX31719.1"/>
    </source>
</evidence>
<feature type="domain" description="Rubrerythrin diiron-binding" evidence="1">
    <location>
        <begin position="112"/>
        <end position="162"/>
    </location>
</feature>
<gene>
    <name evidence="2" type="ORF">DFQ59_10266</name>
</gene>
<sequence>MSEHGEGGVHGIDRIRARKTLGEILEVAASFEASARDFYTGLIPRVSKRIRYLVEELAEEEARHHDLFSDLAARGDIAGQLRARVETPASDTRFSDCIQVPELGAEPDDQAILQYALGREQAAMEQYRSLAGSVEPGPVRELFEFLAEEETRHKAELEKLYYETVHSGGV</sequence>
<organism evidence="2 3">
    <name type="scientific">Thioalbus denitrificans</name>
    <dbReference type="NCBI Taxonomy" id="547122"/>
    <lineage>
        <taxon>Bacteria</taxon>
        <taxon>Pseudomonadati</taxon>
        <taxon>Pseudomonadota</taxon>
        <taxon>Gammaproteobacteria</taxon>
        <taxon>Chromatiales</taxon>
        <taxon>Ectothiorhodospiraceae</taxon>
        <taxon>Thioalbus</taxon>
    </lineage>
</organism>
<dbReference type="Proteomes" id="UP000252707">
    <property type="component" value="Unassembled WGS sequence"/>
</dbReference>
<reference evidence="2 3" key="1">
    <citation type="submission" date="2018-07" db="EMBL/GenBank/DDBJ databases">
        <title>Genomic Encyclopedia of Type Strains, Phase IV (KMG-IV): sequencing the most valuable type-strain genomes for metagenomic binning, comparative biology and taxonomic classification.</title>
        <authorList>
            <person name="Goeker M."/>
        </authorList>
    </citation>
    <scope>NUCLEOTIDE SEQUENCE [LARGE SCALE GENOMIC DNA]</scope>
    <source>
        <strain evidence="2 3">DSM 26407</strain>
    </source>
</reference>
<dbReference type="InterPro" id="IPR009078">
    <property type="entry name" value="Ferritin-like_SF"/>
</dbReference>
<proteinExistence type="predicted"/>